<feature type="non-terminal residue" evidence="5">
    <location>
        <position position="81"/>
    </location>
</feature>
<feature type="non-terminal residue" evidence="5">
    <location>
        <position position="1"/>
    </location>
</feature>
<dbReference type="InterPro" id="IPR036910">
    <property type="entry name" value="HMG_box_dom_sf"/>
</dbReference>
<dbReference type="SMART" id="SM00398">
    <property type="entry name" value="HMG"/>
    <property type="match status" value="1"/>
</dbReference>
<dbReference type="AlphaFoldDB" id="A0A4P9XK12"/>
<evidence type="ECO:0000256" key="1">
    <source>
        <dbReference type="ARBA" id="ARBA00023125"/>
    </source>
</evidence>
<dbReference type="OrthoDB" id="1919336at2759"/>
<sequence>PKPQAARSTPPRKDSSAPKRASSAYIHFNNDNRSRVMKENPNAKFADVSRILGNEWRAMGEKDKSMYIQKAAEDKKRYERE</sequence>
<dbReference type="Proteomes" id="UP000271241">
    <property type="component" value="Unassembled WGS sequence"/>
</dbReference>
<protein>
    <submittedName>
        <fullName evidence="5">High mobility group box domain-containing protein</fullName>
    </submittedName>
</protein>
<evidence type="ECO:0000256" key="2">
    <source>
        <dbReference type="PROSITE-ProRule" id="PRU00267"/>
    </source>
</evidence>
<evidence type="ECO:0000259" key="4">
    <source>
        <dbReference type="PROSITE" id="PS50118"/>
    </source>
</evidence>
<keyword evidence="6" id="KW-1185">Reference proteome</keyword>
<dbReference type="PRINTS" id="PR00886">
    <property type="entry name" value="HIGHMOBLTY12"/>
</dbReference>
<feature type="DNA-binding region" description="HMG box" evidence="2">
    <location>
        <begin position="18"/>
        <end position="81"/>
    </location>
</feature>
<reference evidence="6" key="1">
    <citation type="journal article" date="2018" name="Nat. Microbiol.">
        <title>Leveraging single-cell genomics to expand the fungal tree of life.</title>
        <authorList>
            <person name="Ahrendt S.R."/>
            <person name="Quandt C.A."/>
            <person name="Ciobanu D."/>
            <person name="Clum A."/>
            <person name="Salamov A."/>
            <person name="Andreopoulos B."/>
            <person name="Cheng J.F."/>
            <person name="Woyke T."/>
            <person name="Pelin A."/>
            <person name="Henrissat B."/>
            <person name="Reynolds N.K."/>
            <person name="Benny G.L."/>
            <person name="Smith M.E."/>
            <person name="James T.Y."/>
            <person name="Grigoriev I.V."/>
        </authorList>
    </citation>
    <scope>NUCLEOTIDE SEQUENCE [LARGE SCALE GENOMIC DNA]</scope>
    <source>
        <strain evidence="6">RSA 1356</strain>
    </source>
</reference>
<dbReference type="PROSITE" id="PS50118">
    <property type="entry name" value="HMG_BOX_2"/>
    <property type="match status" value="1"/>
</dbReference>
<name>A0A4P9XK12_9FUNG</name>
<accession>A0A4P9XK12</accession>
<dbReference type="GO" id="GO:0003677">
    <property type="term" value="F:DNA binding"/>
    <property type="evidence" value="ECO:0007669"/>
    <property type="project" value="UniProtKB-UniRule"/>
</dbReference>
<dbReference type="Pfam" id="PF00505">
    <property type="entry name" value="HMG_box"/>
    <property type="match status" value="1"/>
</dbReference>
<dbReference type="PANTHER" id="PTHR48112:SF22">
    <property type="entry name" value="MITOCHONDRIAL TRANSCRIPTION FACTOR A, ISOFORM B"/>
    <property type="match status" value="1"/>
</dbReference>
<feature type="region of interest" description="Disordered" evidence="3">
    <location>
        <begin position="1"/>
        <end position="25"/>
    </location>
</feature>
<gene>
    <name evidence="5" type="ORF">THASP1DRAFT_3290</name>
</gene>
<dbReference type="STRING" id="78915.A0A4P9XK12"/>
<keyword evidence="1 2" id="KW-0238">DNA-binding</keyword>
<evidence type="ECO:0000313" key="5">
    <source>
        <dbReference type="EMBL" id="RKP05731.1"/>
    </source>
</evidence>
<feature type="domain" description="HMG box" evidence="4">
    <location>
        <begin position="18"/>
        <end position="81"/>
    </location>
</feature>
<keyword evidence="2" id="KW-0539">Nucleus</keyword>
<dbReference type="PANTHER" id="PTHR48112">
    <property type="entry name" value="HIGH MOBILITY GROUP PROTEIN DSP1"/>
    <property type="match status" value="1"/>
</dbReference>
<dbReference type="EMBL" id="KZ993045">
    <property type="protein sequence ID" value="RKP05731.1"/>
    <property type="molecule type" value="Genomic_DNA"/>
</dbReference>
<proteinExistence type="predicted"/>
<dbReference type="InterPro" id="IPR009071">
    <property type="entry name" value="HMG_box_dom"/>
</dbReference>
<organism evidence="5 6">
    <name type="scientific">Thamnocephalis sphaerospora</name>
    <dbReference type="NCBI Taxonomy" id="78915"/>
    <lineage>
        <taxon>Eukaryota</taxon>
        <taxon>Fungi</taxon>
        <taxon>Fungi incertae sedis</taxon>
        <taxon>Zoopagomycota</taxon>
        <taxon>Zoopagomycotina</taxon>
        <taxon>Zoopagomycetes</taxon>
        <taxon>Zoopagales</taxon>
        <taxon>Sigmoideomycetaceae</taxon>
        <taxon>Thamnocephalis</taxon>
    </lineage>
</organism>
<dbReference type="SUPFAM" id="SSF47095">
    <property type="entry name" value="HMG-box"/>
    <property type="match status" value="1"/>
</dbReference>
<evidence type="ECO:0000256" key="3">
    <source>
        <dbReference type="SAM" id="MobiDB-lite"/>
    </source>
</evidence>
<dbReference type="InterPro" id="IPR050342">
    <property type="entry name" value="HMGB"/>
</dbReference>
<dbReference type="GO" id="GO:0005634">
    <property type="term" value="C:nucleus"/>
    <property type="evidence" value="ECO:0007669"/>
    <property type="project" value="UniProtKB-UniRule"/>
</dbReference>
<dbReference type="Gene3D" id="1.10.30.10">
    <property type="entry name" value="High mobility group box domain"/>
    <property type="match status" value="1"/>
</dbReference>
<evidence type="ECO:0000313" key="6">
    <source>
        <dbReference type="Proteomes" id="UP000271241"/>
    </source>
</evidence>